<protein>
    <recommendedName>
        <fullName evidence="1">NTP pyrophosphohydrolase MazG-like domain-containing protein</fullName>
    </recommendedName>
</protein>
<sequence>MELRDLAILQKQFDERRSTNFDWSDAITATNTQPLIHNVLSLAGESGEVANLVKKFDRGDFDFERLMNELPGELADVAIYLIKIAYQSGIDLERAVVDKISQNERRFAEGRQRG</sequence>
<dbReference type="RefSeq" id="WP_369045766.1">
    <property type="nucleotide sequence ID" value="NZ_CP163302.1"/>
</dbReference>
<name>A0AB39L3W3_9MICC</name>
<gene>
    <name evidence="2" type="ORF">AB5L97_18345</name>
</gene>
<dbReference type="Pfam" id="PF03819">
    <property type="entry name" value="MazG"/>
    <property type="match status" value="1"/>
</dbReference>
<dbReference type="GO" id="GO:0006253">
    <property type="term" value="P:dCTP catabolic process"/>
    <property type="evidence" value="ECO:0007669"/>
    <property type="project" value="TreeGrafter"/>
</dbReference>
<dbReference type="InterPro" id="IPR052555">
    <property type="entry name" value="dCTP_Pyrophosphatase"/>
</dbReference>
<dbReference type="Gene3D" id="1.10.287.1080">
    <property type="entry name" value="MazG-like"/>
    <property type="match status" value="1"/>
</dbReference>
<dbReference type="GO" id="GO:0047840">
    <property type="term" value="F:dCTP diphosphatase activity"/>
    <property type="evidence" value="ECO:0007669"/>
    <property type="project" value="TreeGrafter"/>
</dbReference>
<dbReference type="PANTHER" id="PTHR46523:SF1">
    <property type="entry name" value="DCTP PYROPHOSPHATASE 1"/>
    <property type="match status" value="1"/>
</dbReference>
<dbReference type="GO" id="GO:0005829">
    <property type="term" value="C:cytosol"/>
    <property type="evidence" value="ECO:0007669"/>
    <property type="project" value="TreeGrafter"/>
</dbReference>
<proteinExistence type="predicted"/>
<dbReference type="GO" id="GO:0042262">
    <property type="term" value="P:DNA protection"/>
    <property type="evidence" value="ECO:0007669"/>
    <property type="project" value="TreeGrafter"/>
</dbReference>
<feature type="domain" description="NTP pyrophosphohydrolase MazG-like" evidence="1">
    <location>
        <begin position="38"/>
        <end position="101"/>
    </location>
</feature>
<dbReference type="PANTHER" id="PTHR46523">
    <property type="entry name" value="DCTP PYROPHOSPHATASE 1"/>
    <property type="match status" value="1"/>
</dbReference>
<reference evidence="2" key="1">
    <citation type="submission" date="2024-07" db="EMBL/GenBank/DDBJ databases">
        <authorList>
            <person name="fu j."/>
        </authorList>
    </citation>
    <scope>NUCLEOTIDE SEQUENCE</scope>
    <source>
        <strain evidence="2">P10A9</strain>
    </source>
</reference>
<dbReference type="EMBL" id="CP163302">
    <property type="protein sequence ID" value="XDP45197.1"/>
    <property type="molecule type" value="Genomic_DNA"/>
</dbReference>
<dbReference type="AlphaFoldDB" id="A0AB39L3W3"/>
<dbReference type="InterPro" id="IPR004518">
    <property type="entry name" value="MazG-like_dom"/>
</dbReference>
<evidence type="ECO:0000313" key="2">
    <source>
        <dbReference type="EMBL" id="XDP45197.1"/>
    </source>
</evidence>
<accession>A0AB39L3W3</accession>
<organism evidence="2">
    <name type="scientific">Sinomonas puerhi</name>
    <dbReference type="NCBI Taxonomy" id="3238584"/>
    <lineage>
        <taxon>Bacteria</taxon>
        <taxon>Bacillati</taxon>
        <taxon>Actinomycetota</taxon>
        <taxon>Actinomycetes</taxon>
        <taxon>Micrococcales</taxon>
        <taxon>Micrococcaceae</taxon>
        <taxon>Sinomonas</taxon>
    </lineage>
</organism>
<dbReference type="SUPFAM" id="SSF101386">
    <property type="entry name" value="all-alpha NTP pyrophosphatases"/>
    <property type="match status" value="1"/>
</dbReference>
<evidence type="ECO:0000259" key="1">
    <source>
        <dbReference type="Pfam" id="PF03819"/>
    </source>
</evidence>
<dbReference type="KEGG" id="spue:AB5L97_18345"/>